<reference evidence="1 2" key="1">
    <citation type="submission" date="2017-04" db="EMBL/GenBank/DDBJ databases">
        <title>Draft genome sequence of Marssonina coronaria NL1: causal agent of apple blotch.</title>
        <authorList>
            <person name="Cheng Q."/>
        </authorList>
    </citation>
    <scope>NUCLEOTIDE SEQUENCE [LARGE SCALE GENOMIC DNA]</scope>
    <source>
        <strain evidence="1 2">NL1</strain>
    </source>
</reference>
<dbReference type="InParanoid" id="A0A218YSA2"/>
<dbReference type="AlphaFoldDB" id="A0A218YSA2"/>
<gene>
    <name evidence="1" type="ORF">B2J93_447</name>
</gene>
<protein>
    <submittedName>
        <fullName evidence="1">Uncharacterized protein</fullName>
    </submittedName>
</protein>
<organism evidence="1 2">
    <name type="scientific">Diplocarpon coronariae</name>
    <dbReference type="NCBI Taxonomy" id="2795749"/>
    <lineage>
        <taxon>Eukaryota</taxon>
        <taxon>Fungi</taxon>
        <taxon>Dikarya</taxon>
        <taxon>Ascomycota</taxon>
        <taxon>Pezizomycotina</taxon>
        <taxon>Leotiomycetes</taxon>
        <taxon>Helotiales</taxon>
        <taxon>Drepanopezizaceae</taxon>
        <taxon>Diplocarpon</taxon>
    </lineage>
</organism>
<name>A0A218YSA2_9HELO</name>
<dbReference type="EMBL" id="MZNU01000418">
    <property type="protein sequence ID" value="OWO97884.1"/>
    <property type="molecule type" value="Genomic_DNA"/>
</dbReference>
<accession>A0A218YSA2</accession>
<keyword evidence="2" id="KW-1185">Reference proteome</keyword>
<proteinExistence type="predicted"/>
<comment type="caution">
    <text evidence="1">The sequence shown here is derived from an EMBL/GenBank/DDBJ whole genome shotgun (WGS) entry which is preliminary data.</text>
</comment>
<evidence type="ECO:0000313" key="2">
    <source>
        <dbReference type="Proteomes" id="UP000242519"/>
    </source>
</evidence>
<dbReference type="Proteomes" id="UP000242519">
    <property type="component" value="Unassembled WGS sequence"/>
</dbReference>
<evidence type="ECO:0000313" key="1">
    <source>
        <dbReference type="EMBL" id="OWO97884.1"/>
    </source>
</evidence>
<sequence length="132" mass="14499">MAVKKSFDTQSCPRSPVAASSAYVRRIFAGHVLILGAARAVHAARGWDTSHVHEVLGCSNALDLVTSRFEATLQRRSAHDEHPSFDRYLGDSRALTGLYYFSTSVPKIPVSIATSETVVHFLARIIFLPVFP</sequence>